<dbReference type="InterPro" id="IPR014032">
    <property type="entry name" value="Peptidase_A24A_bac"/>
</dbReference>
<evidence type="ECO:0000259" key="4">
    <source>
        <dbReference type="Pfam" id="PF01478"/>
    </source>
</evidence>
<feature type="domain" description="Prepilin type IV endopeptidase peptidase" evidence="4">
    <location>
        <begin position="55"/>
        <end position="157"/>
    </location>
</feature>
<dbReference type="Gene3D" id="1.20.120.1220">
    <property type="match status" value="1"/>
</dbReference>
<reference evidence="5 6" key="1">
    <citation type="submission" date="2023-07" db="EMBL/GenBank/DDBJ databases">
        <title>Sequencing the genomes of 1000 actinobacteria strains.</title>
        <authorList>
            <person name="Klenk H.-P."/>
        </authorList>
    </citation>
    <scope>NUCLEOTIDE SEQUENCE [LARGE SCALE GENOMIC DNA]</scope>
    <source>
        <strain evidence="5 6">DSM 43749</strain>
    </source>
</reference>
<evidence type="ECO:0000313" key="5">
    <source>
        <dbReference type="EMBL" id="MDR6595461.1"/>
    </source>
</evidence>
<dbReference type="Pfam" id="PF01478">
    <property type="entry name" value="Peptidase_A24"/>
    <property type="match status" value="1"/>
</dbReference>
<keyword evidence="5" id="KW-0808">Transferase</keyword>
<keyword evidence="5" id="KW-0489">Methyltransferase</keyword>
<feature type="transmembrane region" description="Helical" evidence="3">
    <location>
        <begin position="98"/>
        <end position="118"/>
    </location>
</feature>
<keyword evidence="3" id="KW-1133">Transmembrane helix</keyword>
<dbReference type="GO" id="GO:0032259">
    <property type="term" value="P:methylation"/>
    <property type="evidence" value="ECO:0007669"/>
    <property type="project" value="UniProtKB-KW"/>
</dbReference>
<proteinExistence type="inferred from homology"/>
<comment type="caution">
    <text evidence="5">The sequence shown here is derived from an EMBL/GenBank/DDBJ whole genome shotgun (WGS) entry which is preliminary data.</text>
</comment>
<dbReference type="InterPro" id="IPR000045">
    <property type="entry name" value="Prepilin_IV_endopep_pep"/>
</dbReference>
<dbReference type="PANTHER" id="PTHR30487">
    <property type="entry name" value="TYPE 4 PREPILIN-LIKE PROTEINS LEADER PEPTIDE-PROCESSING ENZYME"/>
    <property type="match status" value="1"/>
</dbReference>
<dbReference type="Proteomes" id="UP001268819">
    <property type="component" value="Unassembled WGS sequence"/>
</dbReference>
<dbReference type="EC" id="2.1.1.-" evidence="5"/>
<dbReference type="EMBL" id="JAVDSG010000001">
    <property type="protein sequence ID" value="MDR6595461.1"/>
    <property type="molecule type" value="Genomic_DNA"/>
</dbReference>
<evidence type="ECO:0000256" key="1">
    <source>
        <dbReference type="ARBA" id="ARBA00005801"/>
    </source>
</evidence>
<accession>A0ABU1PYF4</accession>
<dbReference type="GO" id="GO:0004190">
    <property type="term" value="F:aspartic-type endopeptidase activity"/>
    <property type="evidence" value="ECO:0007669"/>
    <property type="project" value="UniProtKB-EC"/>
</dbReference>
<evidence type="ECO:0000256" key="3">
    <source>
        <dbReference type="SAM" id="Phobius"/>
    </source>
</evidence>
<dbReference type="PANTHER" id="PTHR30487:SF0">
    <property type="entry name" value="PREPILIN LEADER PEPTIDASE_N-METHYLTRANSFERASE-RELATED"/>
    <property type="match status" value="1"/>
</dbReference>
<keyword evidence="6" id="KW-1185">Reference proteome</keyword>
<dbReference type="EC" id="3.4.23.43" evidence="5"/>
<sequence length="184" mass="18870">MITSSSGSHPLTPLVRFLRSAPATAVVHWAWCTAALCWASALLVPPRWLPVALPLCALAVALSTVDLRHRRLPDALTLPAYPLLGAGLWCSGADPPRVLLGGAAFFAVHLAVRLLAPSSMGGGDVKLSGALGAVLASVSWWALPGALVVASAVTLVLARWFREGGVPHGPGLLAATWLAVAVGG</sequence>
<organism evidence="5 6">
    <name type="scientific">Saccharothrix longispora</name>
    <dbReference type="NCBI Taxonomy" id="33920"/>
    <lineage>
        <taxon>Bacteria</taxon>
        <taxon>Bacillati</taxon>
        <taxon>Actinomycetota</taxon>
        <taxon>Actinomycetes</taxon>
        <taxon>Pseudonocardiales</taxon>
        <taxon>Pseudonocardiaceae</taxon>
        <taxon>Saccharothrix</taxon>
    </lineage>
</organism>
<feature type="transmembrane region" description="Helical" evidence="3">
    <location>
        <begin position="21"/>
        <end position="41"/>
    </location>
</feature>
<keyword evidence="3" id="KW-0812">Transmembrane</keyword>
<dbReference type="InterPro" id="IPR050882">
    <property type="entry name" value="Prepilin_peptidase/N-MTase"/>
</dbReference>
<dbReference type="GO" id="GO:0008168">
    <property type="term" value="F:methyltransferase activity"/>
    <property type="evidence" value="ECO:0007669"/>
    <property type="project" value="UniProtKB-KW"/>
</dbReference>
<gene>
    <name evidence="5" type="ORF">J2S66_003845</name>
</gene>
<feature type="transmembrane region" description="Helical" evidence="3">
    <location>
        <begin position="47"/>
        <end position="65"/>
    </location>
</feature>
<evidence type="ECO:0000313" key="6">
    <source>
        <dbReference type="Proteomes" id="UP001268819"/>
    </source>
</evidence>
<name>A0ABU1PYF4_9PSEU</name>
<protein>
    <submittedName>
        <fullName evidence="5">Leader peptidase (Prepilin peptidase)/N-methyltransferase</fullName>
        <ecNumber evidence="5">2.1.1.-</ecNumber>
        <ecNumber evidence="5">3.4.23.43</ecNumber>
    </submittedName>
</protein>
<feature type="transmembrane region" description="Helical" evidence="3">
    <location>
        <begin position="138"/>
        <end position="158"/>
    </location>
</feature>
<keyword evidence="5" id="KW-0378">Hydrolase</keyword>
<dbReference type="RefSeq" id="WP_310308520.1">
    <property type="nucleotide sequence ID" value="NZ_BAAAXB010000001.1"/>
</dbReference>
<keyword evidence="3" id="KW-0472">Membrane</keyword>
<comment type="similarity">
    <text evidence="1 2">Belongs to the peptidase A24 family.</text>
</comment>
<dbReference type="PRINTS" id="PR00864">
    <property type="entry name" value="PREPILNPTASE"/>
</dbReference>
<evidence type="ECO:0000256" key="2">
    <source>
        <dbReference type="RuleBase" id="RU003793"/>
    </source>
</evidence>